<accession>A0A2T4UNF6</accession>
<dbReference type="GO" id="GO:0004751">
    <property type="term" value="F:ribose-5-phosphate isomerase activity"/>
    <property type="evidence" value="ECO:0007669"/>
    <property type="project" value="UniProtKB-UniRule"/>
</dbReference>
<dbReference type="GO" id="GO:0006014">
    <property type="term" value="P:D-ribose metabolic process"/>
    <property type="evidence" value="ECO:0007669"/>
    <property type="project" value="TreeGrafter"/>
</dbReference>
<proteinExistence type="predicted"/>
<dbReference type="NCBIfam" id="TIGR00021">
    <property type="entry name" value="rpiA"/>
    <property type="match status" value="1"/>
</dbReference>
<dbReference type="AlphaFoldDB" id="A0A2T4UNF6"/>
<gene>
    <name evidence="3" type="primary">rpiA</name>
    <name evidence="3" type="ORF">C7Y72_09425</name>
</gene>
<dbReference type="GO" id="GO:0005829">
    <property type="term" value="C:cytosol"/>
    <property type="evidence" value="ECO:0007669"/>
    <property type="project" value="TreeGrafter"/>
</dbReference>
<comment type="caution">
    <text evidence="3">The sequence shown here is derived from an EMBL/GenBank/DDBJ whole genome shotgun (WGS) entry which is preliminary data.</text>
</comment>
<dbReference type="EC" id="5.3.1.6" evidence="2"/>
<dbReference type="InterPro" id="IPR037171">
    <property type="entry name" value="NagB/RpiA_transferase-like"/>
</dbReference>
<dbReference type="Proteomes" id="UP000240739">
    <property type="component" value="Unassembled WGS sequence"/>
</dbReference>
<evidence type="ECO:0000256" key="1">
    <source>
        <dbReference type="ARBA" id="ARBA00023235"/>
    </source>
</evidence>
<sequence length="240" mass="24864">MDHECPNSDPDTTARRAAAQEVAQLVEPGMALGLGSGRAVWAAVDAIATRLGDATGTLTAVCASAATERAAEAAGIVALPLMAGSDLALAIDGTDELTTGLDLLKGGGGALLRERLVLSAARRFVVVAEQPKLVSRLGETRRLPVEIARFGAQATQRRLALLVGDPQLRLEDDGNPFVTEEGHLLLDAEIPGDASLPLLHTQLLTTPGVMDHGLFLGVADEALVGRPDGTVATFTRDPLG</sequence>
<dbReference type="Gene3D" id="3.30.70.260">
    <property type="match status" value="1"/>
</dbReference>
<evidence type="ECO:0000313" key="3">
    <source>
        <dbReference type="EMBL" id="PTL60777.1"/>
    </source>
</evidence>
<keyword evidence="1 3" id="KW-0413">Isomerase</keyword>
<dbReference type="PANTHER" id="PTHR11934">
    <property type="entry name" value="RIBOSE-5-PHOSPHATE ISOMERASE"/>
    <property type="match status" value="1"/>
</dbReference>
<keyword evidence="4" id="KW-1185">Reference proteome</keyword>
<dbReference type="RefSeq" id="WP_107569732.1">
    <property type="nucleotide sequence ID" value="NZ_PYYB01000001.1"/>
</dbReference>
<dbReference type="Pfam" id="PF06026">
    <property type="entry name" value="Rib_5-P_isom_A"/>
    <property type="match status" value="1"/>
</dbReference>
<organism evidence="3 4">
    <name type="scientific">Paraconexibacter algicola</name>
    <dbReference type="NCBI Taxonomy" id="2133960"/>
    <lineage>
        <taxon>Bacteria</taxon>
        <taxon>Bacillati</taxon>
        <taxon>Actinomycetota</taxon>
        <taxon>Thermoleophilia</taxon>
        <taxon>Solirubrobacterales</taxon>
        <taxon>Paraconexibacteraceae</taxon>
        <taxon>Paraconexibacter</taxon>
    </lineage>
</organism>
<reference evidence="3 4" key="1">
    <citation type="submission" date="2018-03" db="EMBL/GenBank/DDBJ databases">
        <title>Aquarubrobacter algicola gen. nov., sp. nov., a novel actinobacterium isolated from shallow eutrophic lake during the end of cyanobacterial harmful algal blooms.</title>
        <authorList>
            <person name="Chun S.J."/>
        </authorList>
    </citation>
    <scope>NUCLEOTIDE SEQUENCE [LARGE SCALE GENOMIC DNA]</scope>
    <source>
        <strain evidence="3 4">Seoho-28</strain>
    </source>
</reference>
<dbReference type="GO" id="GO:0009052">
    <property type="term" value="P:pentose-phosphate shunt, non-oxidative branch"/>
    <property type="evidence" value="ECO:0007669"/>
    <property type="project" value="InterPro"/>
</dbReference>
<dbReference type="SUPFAM" id="SSF100950">
    <property type="entry name" value="NagB/RpiA/CoA transferase-like"/>
    <property type="match status" value="1"/>
</dbReference>
<dbReference type="PANTHER" id="PTHR11934:SF0">
    <property type="entry name" value="RIBOSE-5-PHOSPHATE ISOMERASE"/>
    <property type="match status" value="1"/>
</dbReference>
<name>A0A2T4UNF6_9ACTN</name>
<protein>
    <recommendedName>
        <fullName evidence="2">Ribose 5-phosphate isomerase A</fullName>
        <ecNumber evidence="2">5.3.1.6</ecNumber>
    </recommendedName>
</protein>
<dbReference type="OrthoDB" id="5870696at2"/>
<dbReference type="InterPro" id="IPR004788">
    <property type="entry name" value="Ribose5P_isomerase_type_A"/>
</dbReference>
<evidence type="ECO:0000256" key="2">
    <source>
        <dbReference type="NCBIfam" id="TIGR00021"/>
    </source>
</evidence>
<dbReference type="SUPFAM" id="SSF75445">
    <property type="entry name" value="D-ribose-5-phosphate isomerase (RpiA), lid domain"/>
    <property type="match status" value="1"/>
</dbReference>
<evidence type="ECO:0000313" key="4">
    <source>
        <dbReference type="Proteomes" id="UP000240739"/>
    </source>
</evidence>
<dbReference type="EMBL" id="PYYB01000001">
    <property type="protein sequence ID" value="PTL60777.1"/>
    <property type="molecule type" value="Genomic_DNA"/>
</dbReference>
<dbReference type="Gene3D" id="3.40.50.1360">
    <property type="match status" value="1"/>
</dbReference>